<dbReference type="AlphaFoldDB" id="A0A0S3REA7"/>
<evidence type="ECO:0000256" key="1">
    <source>
        <dbReference type="SAM" id="MobiDB-lite"/>
    </source>
</evidence>
<reference evidence="2 3" key="1">
    <citation type="journal article" date="2015" name="Sci. Rep.">
        <title>The power of single molecule real-time sequencing technology in the de novo assembly of a eukaryotic genome.</title>
        <authorList>
            <person name="Sakai H."/>
            <person name="Naito K."/>
            <person name="Ogiso-Tanaka E."/>
            <person name="Takahashi Y."/>
            <person name="Iseki K."/>
            <person name="Muto C."/>
            <person name="Satou K."/>
            <person name="Teruya K."/>
            <person name="Shiroma A."/>
            <person name="Shimoji M."/>
            <person name="Hirano T."/>
            <person name="Itoh T."/>
            <person name="Kaga A."/>
            <person name="Tomooka N."/>
        </authorList>
    </citation>
    <scope>NUCLEOTIDE SEQUENCE [LARGE SCALE GENOMIC DNA]</scope>
    <source>
        <strain evidence="3">cv. Shumari</strain>
    </source>
</reference>
<feature type="compositionally biased region" description="Basic and acidic residues" evidence="1">
    <location>
        <begin position="48"/>
        <end position="63"/>
    </location>
</feature>
<keyword evidence="3" id="KW-1185">Reference proteome</keyword>
<name>A0A0S3REA7_PHAAN</name>
<evidence type="ECO:0000313" key="2">
    <source>
        <dbReference type="EMBL" id="BAT78978.1"/>
    </source>
</evidence>
<organism evidence="2 3">
    <name type="scientific">Vigna angularis var. angularis</name>
    <dbReference type="NCBI Taxonomy" id="157739"/>
    <lineage>
        <taxon>Eukaryota</taxon>
        <taxon>Viridiplantae</taxon>
        <taxon>Streptophyta</taxon>
        <taxon>Embryophyta</taxon>
        <taxon>Tracheophyta</taxon>
        <taxon>Spermatophyta</taxon>
        <taxon>Magnoliopsida</taxon>
        <taxon>eudicotyledons</taxon>
        <taxon>Gunneridae</taxon>
        <taxon>Pentapetalae</taxon>
        <taxon>rosids</taxon>
        <taxon>fabids</taxon>
        <taxon>Fabales</taxon>
        <taxon>Fabaceae</taxon>
        <taxon>Papilionoideae</taxon>
        <taxon>50 kb inversion clade</taxon>
        <taxon>NPAAA clade</taxon>
        <taxon>indigoferoid/millettioid clade</taxon>
        <taxon>Phaseoleae</taxon>
        <taxon>Vigna</taxon>
    </lineage>
</organism>
<accession>A0A0S3REA7</accession>
<sequence>MIVFLASTLPPPKSATAPKPMAPELSTTIASSEQEAVAGSNHLTGHAFDSKRDLKRERGRRGNLDSSHLQKPTIILHQGASSVSSLVT</sequence>
<evidence type="ECO:0000313" key="3">
    <source>
        <dbReference type="Proteomes" id="UP000291084"/>
    </source>
</evidence>
<dbReference type="Proteomes" id="UP000291084">
    <property type="component" value="Chromosome 2"/>
</dbReference>
<protein>
    <submittedName>
        <fullName evidence="2">Uncharacterized protein</fullName>
    </submittedName>
</protein>
<feature type="compositionally biased region" description="Polar residues" evidence="1">
    <location>
        <begin position="79"/>
        <end position="88"/>
    </location>
</feature>
<gene>
    <name evidence="2" type="primary">Vigan.02G175200</name>
    <name evidence="2" type="ORF">VIGAN_02175200</name>
</gene>
<feature type="compositionally biased region" description="Polar residues" evidence="1">
    <location>
        <begin position="25"/>
        <end position="34"/>
    </location>
</feature>
<dbReference type="EMBL" id="AP015035">
    <property type="protein sequence ID" value="BAT78978.1"/>
    <property type="molecule type" value="Genomic_DNA"/>
</dbReference>
<feature type="region of interest" description="Disordered" evidence="1">
    <location>
        <begin position="1"/>
        <end position="88"/>
    </location>
</feature>
<proteinExistence type="predicted"/>